<gene>
    <name evidence="3" type="ORF">DSO09_00970</name>
    <name evidence="2" type="ORF">EF809_03420</name>
</gene>
<dbReference type="Proteomes" id="UP000316080">
    <property type="component" value="Unassembled WGS sequence"/>
</dbReference>
<dbReference type="InterPro" id="IPR034904">
    <property type="entry name" value="FSCA_dom_sf"/>
</dbReference>
<protein>
    <submittedName>
        <fullName evidence="2">DUF59 domain-containing protein</fullName>
    </submittedName>
</protein>
<dbReference type="Proteomes" id="UP000317265">
    <property type="component" value="Unassembled WGS sequence"/>
</dbReference>
<reference evidence="2 4" key="2">
    <citation type="journal article" date="2019" name="Nat. Microbiol.">
        <title>Wide diversity of methane and short-chain alkane metabolisms in uncultured archaea.</title>
        <authorList>
            <person name="Borrel G."/>
            <person name="Adam P.S."/>
            <person name="McKay L.J."/>
            <person name="Chen L.X."/>
            <person name="Sierra-Garcia I.N."/>
            <person name="Sieber C.M."/>
            <person name="Letourneur Q."/>
            <person name="Ghozlane A."/>
            <person name="Andersen G.L."/>
            <person name="Li W.J."/>
            <person name="Hallam S.J."/>
            <person name="Muyzer G."/>
            <person name="de Oliveira V.M."/>
            <person name="Inskeep W.P."/>
            <person name="Banfield J.F."/>
            <person name="Gribaldo S."/>
        </authorList>
    </citation>
    <scope>NUCLEOTIDE SEQUENCE [LARGE SCALE GENOMIC DNA]</scope>
    <source>
        <strain evidence="2">Verst-YHS</strain>
    </source>
</reference>
<evidence type="ECO:0000313" key="3">
    <source>
        <dbReference type="EMBL" id="TDA40204.1"/>
    </source>
</evidence>
<sequence length="95" mass="10839">MVSEIENKIMEALKEVYDPETGMNMVDMQLISKIEEKNGEVNIEFSPSSPLCPIAFYLAEEIKKRVLKIEGVKKVKVICKGHIMENEINRLINEG</sequence>
<dbReference type="Pfam" id="PF01883">
    <property type="entry name" value="FeS_assembly_P"/>
    <property type="match status" value="1"/>
</dbReference>
<dbReference type="AlphaFoldDB" id="A0A520KFW6"/>
<feature type="domain" description="MIP18 family-like" evidence="1">
    <location>
        <begin position="7"/>
        <end position="77"/>
    </location>
</feature>
<dbReference type="EMBL" id="RXIH01000028">
    <property type="protein sequence ID" value="RZN56180.1"/>
    <property type="molecule type" value="Genomic_DNA"/>
</dbReference>
<dbReference type="SUPFAM" id="SSF117916">
    <property type="entry name" value="Fe-S cluster assembly (FSCA) domain-like"/>
    <property type="match status" value="1"/>
</dbReference>
<dbReference type="InterPro" id="IPR052339">
    <property type="entry name" value="Fe-S_Maturation_MIP18"/>
</dbReference>
<organism evidence="2 4">
    <name type="scientific">Thermoproteota archaeon</name>
    <dbReference type="NCBI Taxonomy" id="2056631"/>
    <lineage>
        <taxon>Archaea</taxon>
        <taxon>Thermoproteota</taxon>
    </lineage>
</organism>
<name>A0A520KFW6_9CREN</name>
<accession>A0A520KFW6</accession>
<dbReference type="EMBL" id="QNVI01000012">
    <property type="protein sequence ID" value="TDA40204.1"/>
    <property type="molecule type" value="Genomic_DNA"/>
</dbReference>
<comment type="caution">
    <text evidence="2">The sequence shown here is derived from an EMBL/GenBank/DDBJ whole genome shotgun (WGS) entry which is preliminary data.</text>
</comment>
<evidence type="ECO:0000313" key="2">
    <source>
        <dbReference type="EMBL" id="RZN56180.1"/>
    </source>
</evidence>
<proteinExistence type="predicted"/>
<evidence type="ECO:0000259" key="1">
    <source>
        <dbReference type="Pfam" id="PF01883"/>
    </source>
</evidence>
<dbReference type="PANTHER" id="PTHR42831">
    <property type="entry name" value="FE-S PROTEIN MATURATION AUXILIARY FACTOR YITW"/>
    <property type="match status" value="1"/>
</dbReference>
<evidence type="ECO:0000313" key="4">
    <source>
        <dbReference type="Proteomes" id="UP000316080"/>
    </source>
</evidence>
<dbReference type="Gene3D" id="3.30.300.130">
    <property type="entry name" value="Fe-S cluster assembly (FSCA)"/>
    <property type="match status" value="1"/>
</dbReference>
<evidence type="ECO:0000313" key="5">
    <source>
        <dbReference type="Proteomes" id="UP000317265"/>
    </source>
</evidence>
<dbReference type="InterPro" id="IPR002744">
    <property type="entry name" value="MIP18-like"/>
</dbReference>
<dbReference type="PANTHER" id="PTHR42831:SF1">
    <property type="entry name" value="FE-S PROTEIN MATURATION AUXILIARY FACTOR YITW"/>
    <property type="match status" value="1"/>
</dbReference>
<reference evidence="3 5" key="1">
    <citation type="journal article" date="2019" name="Nat. Microbiol.">
        <title>Expanding anaerobic alkane metabolism in the domain of Archaea.</title>
        <authorList>
            <person name="Wang Y."/>
            <person name="Wegener G."/>
            <person name="Hou J."/>
            <person name="Wang F."/>
            <person name="Xiao X."/>
        </authorList>
    </citation>
    <scope>NUCLEOTIDE SEQUENCE [LARGE SCALE GENOMIC DNA]</scope>
    <source>
        <strain evidence="3">WYZ-LMO11</strain>
    </source>
</reference>